<evidence type="ECO:0000313" key="2">
    <source>
        <dbReference type="Proteomes" id="UP000030763"/>
    </source>
</evidence>
<reference evidence="1" key="2">
    <citation type="submission" date="2013-10" db="EMBL/GenBank/DDBJ databases">
        <authorList>
            <person name="Aslett M."/>
        </authorList>
    </citation>
    <scope>NUCLEOTIDE SEQUENCE [LARGE SCALE GENOMIC DNA]</scope>
    <source>
        <strain evidence="1">Weybridge</strain>
    </source>
</reference>
<evidence type="ECO:0000313" key="1">
    <source>
        <dbReference type="EMBL" id="CDJ58833.1"/>
    </source>
</evidence>
<dbReference type="Proteomes" id="UP000030763">
    <property type="component" value="Unassembled WGS sequence"/>
</dbReference>
<organism evidence="1 2">
    <name type="scientific">Eimeria maxima</name>
    <name type="common">Coccidian parasite</name>
    <dbReference type="NCBI Taxonomy" id="5804"/>
    <lineage>
        <taxon>Eukaryota</taxon>
        <taxon>Sar</taxon>
        <taxon>Alveolata</taxon>
        <taxon>Apicomplexa</taxon>
        <taxon>Conoidasida</taxon>
        <taxon>Coccidia</taxon>
        <taxon>Eucoccidiorida</taxon>
        <taxon>Eimeriorina</taxon>
        <taxon>Eimeriidae</taxon>
        <taxon>Eimeria</taxon>
    </lineage>
</organism>
<dbReference type="PANTHER" id="PTHR46104:SF1">
    <property type="entry name" value="GENE 9195-RELATED"/>
    <property type="match status" value="1"/>
</dbReference>
<dbReference type="VEuPathDB" id="ToxoDB:EMWEY_00018160"/>
<dbReference type="RefSeq" id="XP_013335481.1">
    <property type="nucleotide sequence ID" value="XM_013480027.1"/>
</dbReference>
<dbReference type="PANTHER" id="PTHR46104">
    <property type="entry name" value="GENE 9195-RELATED-RELATED"/>
    <property type="match status" value="1"/>
</dbReference>
<sequence>MGHVHLVHIALREHQTLFIALPAHISRQRVPPTRMIASNAKQAGSSQAEPPANKCRVGHMCPMGSSFEIPCRPVSFYNPKEGIASVLSCLPCPPGKYCGSAGLAEPSGKCAAGFYCSSGARYANEVLSGAGMWKLQMKVLKAYSIQNSVSRQVSVQSDTSAPQELVLRKNVPLENTAPPWGFQFTQENAKQGSSAMKASSAAKGVQLPSIMAKFVLQGTTAPRDLQSLFLAAEAHTSRRAVQHRASHVHKVRRRPLQQFSVSYEYKLSVVPVSVFAIV</sequence>
<accession>U6M6Z7</accession>
<dbReference type="EMBL" id="HG719865">
    <property type="protein sequence ID" value="CDJ58833.1"/>
    <property type="molecule type" value="Genomic_DNA"/>
</dbReference>
<dbReference type="OrthoDB" id="346529at2759"/>
<dbReference type="GeneID" id="25335802"/>
<proteinExistence type="predicted"/>
<dbReference type="AlphaFoldDB" id="U6M6Z7"/>
<name>U6M6Z7_EIMMA</name>
<keyword evidence="2" id="KW-1185">Reference proteome</keyword>
<protein>
    <submittedName>
        <fullName evidence="1">Uncharacterized protein</fullName>
    </submittedName>
</protein>
<gene>
    <name evidence="1" type="ORF">EMWEY_00018160</name>
</gene>
<reference evidence="1" key="1">
    <citation type="submission" date="2013-10" db="EMBL/GenBank/DDBJ databases">
        <title>Genomic analysis of the causative agents of coccidiosis in chickens.</title>
        <authorList>
            <person name="Reid A.J."/>
            <person name="Blake D."/>
            <person name="Billington K."/>
            <person name="Browne H."/>
            <person name="Dunn M."/>
            <person name="Hung S."/>
            <person name="Kawahara F."/>
            <person name="Miranda-Saavedra D."/>
            <person name="Mourier T."/>
            <person name="Nagra H."/>
            <person name="Otto T.D."/>
            <person name="Rawlings N."/>
            <person name="Sanchez A."/>
            <person name="Sanders M."/>
            <person name="Subramaniam C."/>
            <person name="Tay Y."/>
            <person name="Dear P."/>
            <person name="Doerig C."/>
            <person name="Gruber A."/>
            <person name="Parkinson J."/>
            <person name="Shirley M."/>
            <person name="Wan K.L."/>
            <person name="Berriman M."/>
            <person name="Tomley F."/>
            <person name="Pain A."/>
        </authorList>
    </citation>
    <scope>NUCLEOTIDE SEQUENCE [LARGE SCALE GENOMIC DNA]</scope>
    <source>
        <strain evidence="1">Weybridge</strain>
    </source>
</reference>
<dbReference type="SMART" id="SM01411">
    <property type="entry name" value="Ephrin_rec_like"/>
    <property type="match status" value="1"/>
</dbReference>